<dbReference type="RefSeq" id="WP_144565444.1">
    <property type="nucleotide sequence ID" value="NZ_VIVN01000006.1"/>
</dbReference>
<dbReference type="CDD" id="cd03786">
    <property type="entry name" value="GTB_UDP-GlcNAc_2-Epimerase"/>
    <property type="match status" value="1"/>
</dbReference>
<evidence type="ECO:0000313" key="4">
    <source>
        <dbReference type="Proteomes" id="UP000319671"/>
    </source>
</evidence>
<reference evidence="3 4" key="1">
    <citation type="submission" date="2019-06" db="EMBL/GenBank/DDBJ databases">
        <title>Sorghum-associated microbial communities from plants grown in Nebraska, USA.</title>
        <authorList>
            <person name="Schachtman D."/>
        </authorList>
    </citation>
    <scope>NUCLEOTIDE SEQUENCE [LARGE SCALE GENOMIC DNA]</scope>
    <source>
        <strain evidence="3 4">2482</strain>
    </source>
</reference>
<name>A0A561DC42_9BACI</name>
<dbReference type="GO" id="GO:0016853">
    <property type="term" value="F:isomerase activity"/>
    <property type="evidence" value="ECO:0007669"/>
    <property type="project" value="UniProtKB-KW"/>
</dbReference>
<dbReference type="PANTHER" id="PTHR43174:SF1">
    <property type="entry name" value="UDP-N-ACETYLGLUCOSAMINE 2-EPIMERASE"/>
    <property type="match status" value="1"/>
</dbReference>
<organism evidence="3 4">
    <name type="scientific">Neobacillus bataviensis</name>
    <dbReference type="NCBI Taxonomy" id="220685"/>
    <lineage>
        <taxon>Bacteria</taxon>
        <taxon>Bacillati</taxon>
        <taxon>Bacillota</taxon>
        <taxon>Bacilli</taxon>
        <taxon>Bacillales</taxon>
        <taxon>Bacillaceae</taxon>
        <taxon>Neobacillus</taxon>
    </lineage>
</organism>
<dbReference type="Gene3D" id="3.40.50.2000">
    <property type="entry name" value="Glycogen Phosphorylase B"/>
    <property type="match status" value="2"/>
</dbReference>
<dbReference type="AlphaFoldDB" id="A0A561DC42"/>
<protein>
    <submittedName>
        <fullName evidence="3">UDP-N-acetylglucosamine 2-epimerase (Non-hydrolysing)</fullName>
    </submittedName>
</protein>
<dbReference type="InterPro" id="IPR029767">
    <property type="entry name" value="WecB-like"/>
</dbReference>
<comment type="caution">
    <text evidence="3">The sequence shown here is derived from an EMBL/GenBank/DDBJ whole genome shotgun (WGS) entry which is preliminary data.</text>
</comment>
<evidence type="ECO:0000259" key="2">
    <source>
        <dbReference type="Pfam" id="PF02350"/>
    </source>
</evidence>
<dbReference type="PANTHER" id="PTHR43174">
    <property type="entry name" value="UDP-N-ACETYLGLUCOSAMINE 2-EPIMERASE"/>
    <property type="match status" value="1"/>
</dbReference>
<gene>
    <name evidence="3" type="ORF">FB550_1062</name>
</gene>
<dbReference type="InterPro" id="IPR003331">
    <property type="entry name" value="UDP_GlcNAc_Epimerase_2_dom"/>
</dbReference>
<dbReference type="Pfam" id="PF02350">
    <property type="entry name" value="Epimerase_2"/>
    <property type="match status" value="1"/>
</dbReference>
<keyword evidence="4" id="KW-1185">Reference proteome</keyword>
<accession>A0A561DC42</accession>
<sequence length="362" mass="40697">MKIAVVVGTRPELIKMAILIKRLKELNEDHIFIHSGQHYDYFMDGTVIDNFSLPQPDYNLKVGSGSHAITTSKVMKGVEEIIEKEKIDTIIVHGDTNTTLGASLAAVKMNIKIAHVEAGLRSFDRGMPEEINRLLVDHIANYLFTPTDIASENLKKEGITNGVYRVGQTLVDALDYVSKNFESIDFLNSLSLESKNFYFVTVHRQENTDDPLRLQSILKALRYIADQSNNPIVFSLHPRTKRKILDYHLFHLIQSKNIMILDPPTNFINSVLLQKNAKAVLTDSGGLQEESCILGTPCITLRENTERPETIECGANRLAGYSTDKLIHIVNTIDSDNKIWSHPYGNCGVSQKVLEIINNTHK</sequence>
<dbReference type="EMBL" id="VIVN01000006">
    <property type="protein sequence ID" value="TWE00951.1"/>
    <property type="molecule type" value="Genomic_DNA"/>
</dbReference>
<feature type="domain" description="UDP-N-acetylglucosamine 2-epimerase" evidence="2">
    <location>
        <begin position="23"/>
        <end position="357"/>
    </location>
</feature>
<comment type="similarity">
    <text evidence="1">Belongs to the UDP-N-acetylglucosamine 2-epimerase family.</text>
</comment>
<keyword evidence="1" id="KW-0413">Isomerase</keyword>
<dbReference type="NCBIfam" id="TIGR00236">
    <property type="entry name" value="wecB"/>
    <property type="match status" value="1"/>
</dbReference>
<evidence type="ECO:0000256" key="1">
    <source>
        <dbReference type="RuleBase" id="RU003513"/>
    </source>
</evidence>
<dbReference type="SUPFAM" id="SSF53756">
    <property type="entry name" value="UDP-Glycosyltransferase/glycogen phosphorylase"/>
    <property type="match status" value="1"/>
</dbReference>
<dbReference type="Proteomes" id="UP000319671">
    <property type="component" value="Unassembled WGS sequence"/>
</dbReference>
<evidence type="ECO:0000313" key="3">
    <source>
        <dbReference type="EMBL" id="TWE00951.1"/>
    </source>
</evidence>
<proteinExistence type="inferred from homology"/>